<dbReference type="NCBIfam" id="NF033576">
    <property type="entry name" value="mCpol"/>
    <property type="match status" value="1"/>
</dbReference>
<evidence type="ECO:0000259" key="1">
    <source>
        <dbReference type="Pfam" id="PF18182"/>
    </source>
</evidence>
<evidence type="ECO:0000313" key="5">
    <source>
        <dbReference type="Proteomes" id="UP001501427"/>
    </source>
</evidence>
<reference evidence="2 5" key="1">
    <citation type="journal article" date="2019" name="Int. J. Syst. Evol. Microbiol.">
        <title>The Global Catalogue of Microorganisms (GCM) 10K type strain sequencing project: providing services to taxonomists for standard genome sequencing and annotation.</title>
        <authorList>
            <consortium name="The Broad Institute Genomics Platform"/>
            <consortium name="The Broad Institute Genome Sequencing Center for Infectious Disease"/>
            <person name="Wu L."/>
            <person name="Ma J."/>
        </authorList>
    </citation>
    <scope>NUCLEOTIDE SEQUENCE [LARGE SCALE GENOMIC DNA]</scope>
    <source>
        <strain evidence="2 5">JCM 10667</strain>
    </source>
</reference>
<dbReference type="EMBL" id="JACHMV010000001">
    <property type="protein sequence ID" value="MBB4771850.1"/>
    <property type="molecule type" value="Genomic_DNA"/>
</dbReference>
<name>A0A7W7I7B7_9ACTN</name>
<keyword evidence="5" id="KW-1185">Reference proteome</keyword>
<evidence type="ECO:0000313" key="4">
    <source>
        <dbReference type="Proteomes" id="UP000549343"/>
    </source>
</evidence>
<dbReference type="InterPro" id="IPR040942">
    <property type="entry name" value="Minimal_Cpol"/>
</dbReference>
<reference evidence="2" key="3">
    <citation type="submission" date="2023-12" db="EMBL/GenBank/DDBJ databases">
        <authorList>
            <person name="Sun Q."/>
            <person name="Inoue M."/>
        </authorList>
    </citation>
    <scope>NUCLEOTIDE SEQUENCE</scope>
    <source>
        <strain evidence="2">JCM 10667</strain>
    </source>
</reference>
<protein>
    <recommendedName>
        <fullName evidence="1">Minimal CRISPR polymerase domain-containing protein</fullName>
    </recommendedName>
</protein>
<proteinExistence type="predicted"/>
<gene>
    <name evidence="3" type="ORF">F4557_000268</name>
    <name evidence="2" type="ORF">GCM10009546_02490</name>
</gene>
<dbReference type="EMBL" id="BAAAHD010000001">
    <property type="protein sequence ID" value="GAA0543949.1"/>
    <property type="molecule type" value="Genomic_DNA"/>
</dbReference>
<dbReference type="Pfam" id="PF18182">
    <property type="entry name" value="mCpol"/>
    <property type="match status" value="1"/>
</dbReference>
<organism evidence="3 4">
    <name type="scientific">Actinomadura livida</name>
    <dbReference type="NCBI Taxonomy" id="79909"/>
    <lineage>
        <taxon>Bacteria</taxon>
        <taxon>Bacillati</taxon>
        <taxon>Actinomycetota</taxon>
        <taxon>Actinomycetes</taxon>
        <taxon>Streptosporangiales</taxon>
        <taxon>Thermomonosporaceae</taxon>
        <taxon>Actinomadura</taxon>
    </lineage>
</organism>
<dbReference type="RefSeq" id="WP_184878695.1">
    <property type="nucleotide sequence ID" value="NZ_BAAAHD010000001.1"/>
</dbReference>
<dbReference type="AlphaFoldDB" id="A0A7W7I7B7"/>
<sequence length="483" mass="52582">MAATELLRSQVNDPTAKFGKVHIIHTSQSIAVLDEWLYGEEWLKSLGLCKSDFVHHVVEMSADLDRRLDEVIGGVASAINSHRVEECYFDLTGGITLSKVALAILAFLIGAPNVYTLEVDLSDDRDKAKWNLHDLRAAGVPVAYQQIAGLERFDIFGLSNLTTVDRVASRLDELRSALGRSIPQRDSEVEHLISLLGLAEKARLEQTRRSISGSSDEHLERAATRSVLFHSMAAAEAVVDLVVDDMGDQGLGNKLARLRSIADARSLHPINLLTLRHLSDLLLHLRNRAAHWSSPTPDHESLAVQGGLGLSLAKSFIWLVTMSLESFLDETGEIARIRDHDESVLDGGVWFVGIDGDGTGGYIAAVLRDSDSGNCEQEIRDRSRRINGAITEIAKKVKETCSKDSVLFATGDNVLFRGRVSPRFVRALLDIYRKHTGLTASAGIGRTPQQASFALSLAKAEAGGAMKIVTIADQADAAVPQVD</sequence>
<reference evidence="3 4" key="2">
    <citation type="submission" date="2020-08" db="EMBL/GenBank/DDBJ databases">
        <title>Sequencing the genomes of 1000 actinobacteria strains.</title>
        <authorList>
            <person name="Klenk H.-P."/>
        </authorList>
    </citation>
    <scope>NUCLEOTIDE SEQUENCE [LARGE SCALE GENOMIC DNA]</scope>
    <source>
        <strain evidence="3 4">DSM 44772</strain>
    </source>
</reference>
<dbReference type="Proteomes" id="UP001501427">
    <property type="component" value="Unassembled WGS sequence"/>
</dbReference>
<accession>A0A7W7I7B7</accession>
<dbReference type="Proteomes" id="UP000549343">
    <property type="component" value="Unassembled WGS sequence"/>
</dbReference>
<comment type="caution">
    <text evidence="3">The sequence shown here is derived from an EMBL/GenBank/DDBJ whole genome shotgun (WGS) entry which is preliminary data.</text>
</comment>
<evidence type="ECO:0000313" key="3">
    <source>
        <dbReference type="EMBL" id="MBB4771850.1"/>
    </source>
</evidence>
<feature type="domain" description="Minimal CRISPR polymerase" evidence="1">
    <location>
        <begin position="351"/>
        <end position="464"/>
    </location>
</feature>
<evidence type="ECO:0000313" key="2">
    <source>
        <dbReference type="EMBL" id="GAA0543949.1"/>
    </source>
</evidence>